<gene>
    <name evidence="1" type="ORF">G6F50_016660</name>
</gene>
<dbReference type="AlphaFoldDB" id="A0A9P6XS98"/>
<sequence length="81" mass="8886">MPALAQQADPATLDGVRVTGSKRDTPYLKSDLSVTVLDRQALKEAGVTEFRDLDKLAPNVNPIRSWATEQRSTSLAFRSVN</sequence>
<dbReference type="EMBL" id="JAANIU010010808">
    <property type="protein sequence ID" value="KAG1531502.1"/>
    <property type="molecule type" value="Genomic_DNA"/>
</dbReference>
<evidence type="ECO:0000313" key="2">
    <source>
        <dbReference type="Proteomes" id="UP000740926"/>
    </source>
</evidence>
<keyword evidence="2" id="KW-1185">Reference proteome</keyword>
<protein>
    <submittedName>
        <fullName evidence="1">Uncharacterized protein</fullName>
    </submittedName>
</protein>
<dbReference type="Gene3D" id="2.170.130.10">
    <property type="entry name" value="TonB-dependent receptor, plug domain"/>
    <property type="match status" value="1"/>
</dbReference>
<dbReference type="Proteomes" id="UP000740926">
    <property type="component" value="Unassembled WGS sequence"/>
</dbReference>
<organism evidence="1 2">
    <name type="scientific">Rhizopus delemar</name>
    <dbReference type="NCBI Taxonomy" id="936053"/>
    <lineage>
        <taxon>Eukaryota</taxon>
        <taxon>Fungi</taxon>
        <taxon>Fungi incertae sedis</taxon>
        <taxon>Mucoromycota</taxon>
        <taxon>Mucoromycotina</taxon>
        <taxon>Mucoromycetes</taxon>
        <taxon>Mucorales</taxon>
        <taxon>Mucorineae</taxon>
        <taxon>Rhizopodaceae</taxon>
        <taxon>Rhizopus</taxon>
    </lineage>
</organism>
<dbReference type="SUPFAM" id="SSF56935">
    <property type="entry name" value="Porins"/>
    <property type="match status" value="1"/>
</dbReference>
<proteinExistence type="predicted"/>
<reference evidence="1 2" key="1">
    <citation type="journal article" date="2020" name="Microb. Genom.">
        <title>Genetic diversity of clinical and environmental Mucorales isolates obtained from an investigation of mucormycosis cases among solid organ transplant recipients.</title>
        <authorList>
            <person name="Nguyen M.H."/>
            <person name="Kaul D."/>
            <person name="Muto C."/>
            <person name="Cheng S.J."/>
            <person name="Richter R.A."/>
            <person name="Bruno V.M."/>
            <person name="Liu G."/>
            <person name="Beyhan S."/>
            <person name="Sundermann A.J."/>
            <person name="Mounaud S."/>
            <person name="Pasculle A.W."/>
            <person name="Nierman W.C."/>
            <person name="Driscoll E."/>
            <person name="Cumbie R."/>
            <person name="Clancy C.J."/>
            <person name="Dupont C.L."/>
        </authorList>
    </citation>
    <scope>NUCLEOTIDE SEQUENCE [LARGE SCALE GENOMIC DNA]</scope>
    <source>
        <strain evidence="1 2">GL24</strain>
    </source>
</reference>
<accession>A0A9P6XS98</accession>
<name>A0A9P6XS98_9FUNG</name>
<comment type="caution">
    <text evidence="1">The sequence shown here is derived from an EMBL/GenBank/DDBJ whole genome shotgun (WGS) entry which is preliminary data.</text>
</comment>
<dbReference type="InterPro" id="IPR037066">
    <property type="entry name" value="Plug_dom_sf"/>
</dbReference>
<evidence type="ECO:0000313" key="1">
    <source>
        <dbReference type="EMBL" id="KAG1531502.1"/>
    </source>
</evidence>